<evidence type="ECO:0000313" key="3">
    <source>
        <dbReference type="Proteomes" id="UP000243937"/>
    </source>
</evidence>
<reference evidence="2 3" key="1">
    <citation type="journal article" date="2014" name="Int. J. Syst. Evol. Microbiol.">
        <title>Oceanisphaera profunda sp. nov., a marine bacterium isolated from deep-sea sediment, and emended description of the genus Oceanisphaera.</title>
        <authorList>
            <person name="Xu Z."/>
            <person name="Zhang X.Y."/>
            <person name="Su H.N."/>
            <person name="Yu Z.C."/>
            <person name="Liu C."/>
            <person name="Li H."/>
            <person name="Chen X.L."/>
            <person name="Song X.Y."/>
            <person name="Xie B.B."/>
            <person name="Qin Q.L."/>
            <person name="Zhou B.C."/>
            <person name="Shi M."/>
            <person name="Huang Y."/>
            <person name="Zhang Y.Z."/>
        </authorList>
    </citation>
    <scope>NUCLEOTIDE SEQUENCE [LARGE SCALE GENOMIC DNA]</scope>
    <source>
        <strain evidence="2 3">SM1222</strain>
    </source>
</reference>
<keyword evidence="3" id="KW-1185">Reference proteome</keyword>
<keyword evidence="1" id="KW-0812">Transmembrane</keyword>
<feature type="transmembrane region" description="Helical" evidence="1">
    <location>
        <begin position="12"/>
        <end position="33"/>
    </location>
</feature>
<sequence>MATPPFNWLNKLLIAMTVGGWALYVLLLLIFHYGRPEQNFGYLKHQQIPVRAEWLSLHHFWFHAGIWGALGLAVTAFTLVHLKGRAHLQYLKIYLALLGAAAIFTLLLVTFSPR</sequence>
<keyword evidence="1" id="KW-0472">Membrane</keyword>
<dbReference type="Proteomes" id="UP000243937">
    <property type="component" value="Chromosome"/>
</dbReference>
<accession>A0A1Y0D7W4</accession>
<feature type="transmembrane region" description="Helical" evidence="1">
    <location>
        <begin position="93"/>
        <end position="111"/>
    </location>
</feature>
<gene>
    <name evidence="2" type="ORF">CBP31_14195</name>
</gene>
<name>A0A1Y0D7W4_9GAMM</name>
<evidence type="ECO:0000313" key="2">
    <source>
        <dbReference type="EMBL" id="ART83638.1"/>
    </source>
</evidence>
<dbReference type="OrthoDB" id="6240672at2"/>
<dbReference type="AlphaFoldDB" id="A0A1Y0D7W4"/>
<protein>
    <submittedName>
        <fullName evidence="2">Uncharacterized protein</fullName>
    </submittedName>
</protein>
<dbReference type="EMBL" id="CP021377">
    <property type="protein sequence ID" value="ART83638.1"/>
    <property type="molecule type" value="Genomic_DNA"/>
</dbReference>
<dbReference type="KEGG" id="opf:CBP31_14195"/>
<organism evidence="2 3">
    <name type="scientific">Oceanisphaera profunda</name>
    <dbReference type="NCBI Taxonomy" id="1416627"/>
    <lineage>
        <taxon>Bacteria</taxon>
        <taxon>Pseudomonadati</taxon>
        <taxon>Pseudomonadota</taxon>
        <taxon>Gammaproteobacteria</taxon>
        <taxon>Aeromonadales</taxon>
        <taxon>Aeromonadaceae</taxon>
        <taxon>Oceanisphaera</taxon>
    </lineage>
</organism>
<feature type="transmembrane region" description="Helical" evidence="1">
    <location>
        <begin position="60"/>
        <end position="81"/>
    </location>
</feature>
<keyword evidence="1" id="KW-1133">Transmembrane helix</keyword>
<dbReference type="RefSeq" id="WP_087038317.1">
    <property type="nucleotide sequence ID" value="NZ_CP021377.1"/>
</dbReference>
<proteinExistence type="predicted"/>
<evidence type="ECO:0000256" key="1">
    <source>
        <dbReference type="SAM" id="Phobius"/>
    </source>
</evidence>